<keyword evidence="2" id="KW-1185">Reference proteome</keyword>
<dbReference type="InParanoid" id="K3Z1S8"/>
<evidence type="ECO:0000313" key="1">
    <source>
        <dbReference type="EnsemblPlants" id="KQL28798"/>
    </source>
</evidence>
<name>K3Z1S8_SETIT</name>
<sequence>MTLPFFLIKFDIELYLYSSIQSVKDWKYLYCTWKSISCLLFNYLDKLILQVH</sequence>
<dbReference type="Gramene" id="KQL28798">
    <property type="protein sequence ID" value="KQL28798"/>
    <property type="gene ID" value="SETIT_020496mg"/>
</dbReference>
<evidence type="ECO:0000313" key="2">
    <source>
        <dbReference type="Proteomes" id="UP000004995"/>
    </source>
</evidence>
<dbReference type="EMBL" id="AGNK02000128">
    <property type="status" value="NOT_ANNOTATED_CDS"/>
    <property type="molecule type" value="Genomic_DNA"/>
</dbReference>
<dbReference type="HOGENOM" id="CLU_3090852_0_0_1"/>
<dbReference type="EnsemblPlants" id="KQL28798">
    <property type="protein sequence ID" value="KQL28798"/>
    <property type="gene ID" value="SETIT_020496mg"/>
</dbReference>
<dbReference type="AlphaFoldDB" id="K3Z1S8"/>
<reference evidence="1" key="2">
    <citation type="submission" date="2018-08" db="UniProtKB">
        <authorList>
            <consortium name="EnsemblPlants"/>
        </authorList>
    </citation>
    <scope>IDENTIFICATION</scope>
    <source>
        <strain evidence="1">Yugu1</strain>
    </source>
</reference>
<reference evidence="2" key="1">
    <citation type="journal article" date="2012" name="Nat. Biotechnol.">
        <title>Reference genome sequence of the model plant Setaria.</title>
        <authorList>
            <person name="Bennetzen J.L."/>
            <person name="Schmutz J."/>
            <person name="Wang H."/>
            <person name="Percifield R."/>
            <person name="Hawkins J."/>
            <person name="Pontaroli A.C."/>
            <person name="Estep M."/>
            <person name="Feng L."/>
            <person name="Vaughn J.N."/>
            <person name="Grimwood J."/>
            <person name="Jenkins J."/>
            <person name="Barry K."/>
            <person name="Lindquist E."/>
            <person name="Hellsten U."/>
            <person name="Deshpande S."/>
            <person name="Wang X."/>
            <person name="Wu X."/>
            <person name="Mitros T."/>
            <person name="Triplett J."/>
            <person name="Yang X."/>
            <person name="Ye C.Y."/>
            <person name="Mauro-Herrera M."/>
            <person name="Wang L."/>
            <person name="Li P."/>
            <person name="Sharma M."/>
            <person name="Sharma R."/>
            <person name="Ronald P.C."/>
            <person name="Panaud O."/>
            <person name="Kellogg E.A."/>
            <person name="Brutnell T.P."/>
            <person name="Doust A.N."/>
            <person name="Tuskan G.A."/>
            <person name="Rokhsar D."/>
            <person name="Devos K.M."/>
        </authorList>
    </citation>
    <scope>NUCLEOTIDE SEQUENCE [LARGE SCALE GENOMIC DNA]</scope>
    <source>
        <strain evidence="2">cv. Yugu1</strain>
    </source>
</reference>
<organism evidence="1 2">
    <name type="scientific">Setaria italica</name>
    <name type="common">Foxtail millet</name>
    <name type="synonym">Panicum italicum</name>
    <dbReference type="NCBI Taxonomy" id="4555"/>
    <lineage>
        <taxon>Eukaryota</taxon>
        <taxon>Viridiplantae</taxon>
        <taxon>Streptophyta</taxon>
        <taxon>Embryophyta</taxon>
        <taxon>Tracheophyta</taxon>
        <taxon>Spermatophyta</taxon>
        <taxon>Magnoliopsida</taxon>
        <taxon>Liliopsida</taxon>
        <taxon>Poales</taxon>
        <taxon>Poaceae</taxon>
        <taxon>PACMAD clade</taxon>
        <taxon>Panicoideae</taxon>
        <taxon>Panicodae</taxon>
        <taxon>Paniceae</taxon>
        <taxon>Cenchrinae</taxon>
        <taxon>Setaria</taxon>
    </lineage>
</organism>
<accession>K3Z1S8</accession>
<proteinExistence type="predicted"/>
<dbReference type="Proteomes" id="UP000004995">
    <property type="component" value="Unassembled WGS sequence"/>
</dbReference>
<protein>
    <submittedName>
        <fullName evidence="1">Uncharacterized protein</fullName>
    </submittedName>
</protein>